<dbReference type="Pfam" id="PF01734">
    <property type="entry name" value="Patatin"/>
    <property type="match status" value="1"/>
</dbReference>
<feature type="repeat" description="ANK" evidence="7">
    <location>
        <begin position="241"/>
        <end position="273"/>
    </location>
</feature>
<keyword evidence="4 7" id="KW-0040">ANK repeat</keyword>
<feature type="short sequence motif" description="DGA/G" evidence="8">
    <location>
        <begin position="754"/>
        <end position="756"/>
    </location>
</feature>
<evidence type="ECO:0000256" key="1">
    <source>
        <dbReference type="ARBA" id="ARBA00013278"/>
    </source>
</evidence>
<dbReference type="PANTHER" id="PTHR24139:SF34">
    <property type="entry name" value="85_88 KDA CALCIUM-INDEPENDENT PHOSPHOLIPASE A2"/>
    <property type="match status" value="1"/>
</dbReference>
<evidence type="ECO:0000256" key="6">
    <source>
        <dbReference type="ARBA" id="ARBA00023422"/>
    </source>
</evidence>
<name>A0A914YZF0_9BILA</name>
<evidence type="ECO:0000256" key="7">
    <source>
        <dbReference type="PROSITE-ProRule" id="PRU00023"/>
    </source>
</evidence>
<evidence type="ECO:0000259" key="10">
    <source>
        <dbReference type="PROSITE" id="PS51635"/>
    </source>
</evidence>
<dbReference type="InterPro" id="IPR002110">
    <property type="entry name" value="Ankyrin_rpt"/>
</dbReference>
<reference evidence="12" key="1">
    <citation type="submission" date="2022-11" db="UniProtKB">
        <authorList>
            <consortium name="WormBaseParasite"/>
        </authorList>
    </citation>
    <scope>IDENTIFICATION</scope>
</reference>
<dbReference type="PROSITE" id="PS50088">
    <property type="entry name" value="ANK_REPEAT"/>
    <property type="match status" value="3"/>
</dbReference>
<protein>
    <recommendedName>
        <fullName evidence="1">phospholipase A2</fullName>
        <ecNumber evidence="1">3.1.1.4</ecNumber>
    </recommendedName>
</protein>
<dbReference type="SUPFAM" id="SSF48403">
    <property type="entry name" value="Ankyrin repeat"/>
    <property type="match status" value="1"/>
</dbReference>
<dbReference type="EC" id="3.1.1.4" evidence="1"/>
<evidence type="ECO:0000313" key="12">
    <source>
        <dbReference type="WBParaSite" id="PSU_v2.g5877.t1"/>
    </source>
</evidence>
<feature type="repeat" description="ANK" evidence="7">
    <location>
        <begin position="444"/>
        <end position="476"/>
    </location>
</feature>
<keyword evidence="2" id="KW-0677">Repeat</keyword>
<sequence length="936" mass="104434">MGEMNGANKLQIEENIFVAAVSTKSNESITSNDDNPASPPPSPRELVESQNNKPGFFSFAQVSLKLTELWSSARERVFGEDYWIPTDPFEVVLFPLELLSAHKILHPHNDNGKPNHVLKVVQGSVKNAPGEPLHHVVYTYRHEHRDLNLSIFRSNDFGEAIDFYGRCEDCRVLLKMADKNKDVRKIIRDMTIQLQLHPLWRMVHIAIACRRVDVFSADGLAILKENGYSIEEITNTVSSPEGKYPLQIAIESYQPDIVKFLLAIGADPAARDVFGNTALHYAALASVQMLEIIWADPRTKPILNVVNDDHVTPVLLAIRNANPRCLAALLGFGAELSLRTTGRGPLFEAVQSKGKSTDVIRALLAVSPKLIHEKDEVTGNTVLHAAIYKTSLMGLLYLQAKNLDLNAKNKAGLAALHLYTSRGDLGMIITLSSYGCDLNIANRNGDTPLHIAVSHRYLEITRTLLAVGANPNVTNNHGESPRHMAAKLKDNDLLKSLIIGGAKRCPPLNLGCVSGCVNKSRQNRSLSECVSSPRSMADLEKLENRTFESLGHGNFIQRQVQDEIYEELMEALNKAAEGEIKDFINVLSLDGGGIRGLVIIQTMIEIERIMGESLFKYFDWISGTSTGALIAAGLIQGKSSRDCQKIYLRFKDLVFDGWVRPYSANVLETFIQTEMGNTTMLNDLRWPRFMITTVRADVFPVQLEFMRNYQLPLTESENEELGFSDCSELPLWKALRRTSAAPTYFANVDNKYIDGGIMSNNPLLDLLSEIDLWNSTNRFKRIRQQVRVGCILSIGTGVIPNIPFDPQQLEISTNPYAAALAIKNLGVIIVDQVTATEGAPVNRALAWCSSSRTPFFRLSSPLFKEIAMDTKDDSDLARMMWECVEYVYENQAYIEKMALLLKKIGPSFRRKNFFKKPDAKFCDMQTQTSAPTTPNV</sequence>
<dbReference type="AlphaFoldDB" id="A0A914YZF0"/>
<feature type="repeat" description="ANK" evidence="7">
    <location>
        <begin position="411"/>
        <end position="443"/>
    </location>
</feature>
<keyword evidence="3 8" id="KW-0378">Hydrolase</keyword>
<comment type="catalytic activity">
    <reaction evidence="6">
        <text>a 1,2-diacyl-sn-glycero-3-phosphocholine + H2O = a 1-acyl-sn-glycero-3-phosphocholine + a fatty acid + H(+)</text>
        <dbReference type="Rhea" id="RHEA:15801"/>
        <dbReference type="ChEBI" id="CHEBI:15377"/>
        <dbReference type="ChEBI" id="CHEBI:15378"/>
        <dbReference type="ChEBI" id="CHEBI:28868"/>
        <dbReference type="ChEBI" id="CHEBI:57643"/>
        <dbReference type="ChEBI" id="CHEBI:58168"/>
        <dbReference type="EC" id="3.1.1.4"/>
    </reaction>
    <physiologicalReaction direction="left-to-right" evidence="6">
        <dbReference type="Rhea" id="RHEA:15802"/>
    </physiologicalReaction>
</comment>
<dbReference type="GO" id="GO:0016042">
    <property type="term" value="P:lipid catabolic process"/>
    <property type="evidence" value="ECO:0007669"/>
    <property type="project" value="UniProtKB-UniRule"/>
</dbReference>
<organism evidence="11 12">
    <name type="scientific">Panagrolaimus superbus</name>
    <dbReference type="NCBI Taxonomy" id="310955"/>
    <lineage>
        <taxon>Eukaryota</taxon>
        <taxon>Metazoa</taxon>
        <taxon>Ecdysozoa</taxon>
        <taxon>Nematoda</taxon>
        <taxon>Chromadorea</taxon>
        <taxon>Rhabditida</taxon>
        <taxon>Tylenchina</taxon>
        <taxon>Panagrolaimomorpha</taxon>
        <taxon>Panagrolaimoidea</taxon>
        <taxon>Panagrolaimidae</taxon>
        <taxon>Panagrolaimus</taxon>
    </lineage>
</organism>
<dbReference type="GO" id="GO:0047499">
    <property type="term" value="F:calcium-independent phospholipase A2 activity"/>
    <property type="evidence" value="ECO:0007669"/>
    <property type="project" value="InterPro"/>
</dbReference>
<dbReference type="GO" id="GO:0005739">
    <property type="term" value="C:mitochondrion"/>
    <property type="evidence" value="ECO:0007669"/>
    <property type="project" value="TreeGrafter"/>
</dbReference>
<feature type="region of interest" description="Disordered" evidence="9">
    <location>
        <begin position="23"/>
        <end position="50"/>
    </location>
</feature>
<evidence type="ECO:0000256" key="4">
    <source>
        <dbReference type="ARBA" id="ARBA00023043"/>
    </source>
</evidence>
<evidence type="ECO:0000256" key="5">
    <source>
        <dbReference type="ARBA" id="ARBA00023098"/>
    </source>
</evidence>
<feature type="domain" description="PNPLA" evidence="10">
    <location>
        <begin position="587"/>
        <end position="767"/>
    </location>
</feature>
<dbReference type="SMART" id="SM00248">
    <property type="entry name" value="ANK"/>
    <property type="match status" value="8"/>
</dbReference>
<dbReference type="PROSITE" id="PS51635">
    <property type="entry name" value="PNPLA"/>
    <property type="match status" value="1"/>
</dbReference>
<keyword evidence="5 8" id="KW-0443">Lipid metabolism</keyword>
<evidence type="ECO:0000256" key="8">
    <source>
        <dbReference type="PROSITE-ProRule" id="PRU01161"/>
    </source>
</evidence>
<dbReference type="InterPro" id="IPR002641">
    <property type="entry name" value="PNPLA_dom"/>
</dbReference>
<evidence type="ECO:0000256" key="3">
    <source>
        <dbReference type="ARBA" id="ARBA00022801"/>
    </source>
</evidence>
<dbReference type="PANTHER" id="PTHR24139">
    <property type="entry name" value="CALCIUM-INDEPENDENT PHOSPHOLIPASE A2"/>
    <property type="match status" value="1"/>
</dbReference>
<evidence type="ECO:0000256" key="9">
    <source>
        <dbReference type="SAM" id="MobiDB-lite"/>
    </source>
</evidence>
<dbReference type="Gene3D" id="1.25.40.20">
    <property type="entry name" value="Ankyrin repeat-containing domain"/>
    <property type="match status" value="2"/>
</dbReference>
<keyword evidence="8" id="KW-0442">Lipid degradation</keyword>
<dbReference type="InterPro" id="IPR036770">
    <property type="entry name" value="Ankyrin_rpt-contain_sf"/>
</dbReference>
<keyword evidence="11" id="KW-1185">Reference proteome</keyword>
<dbReference type="Pfam" id="PF12796">
    <property type="entry name" value="Ank_2"/>
    <property type="match status" value="2"/>
</dbReference>
<proteinExistence type="predicted"/>
<feature type="short sequence motif" description="GXGXXG" evidence="8">
    <location>
        <begin position="591"/>
        <end position="596"/>
    </location>
</feature>
<dbReference type="Gene3D" id="3.40.1090.10">
    <property type="entry name" value="Cytosolic phospholipase A2 catalytic domain"/>
    <property type="match status" value="1"/>
</dbReference>
<dbReference type="InterPro" id="IPR047148">
    <property type="entry name" value="PLPL9"/>
</dbReference>
<dbReference type="GO" id="GO:2000304">
    <property type="term" value="P:positive regulation of ceramide biosynthetic process"/>
    <property type="evidence" value="ECO:0007669"/>
    <property type="project" value="TreeGrafter"/>
</dbReference>
<dbReference type="PROSITE" id="PS50297">
    <property type="entry name" value="ANK_REP_REGION"/>
    <property type="match status" value="2"/>
</dbReference>
<dbReference type="GO" id="GO:0052816">
    <property type="term" value="F:long-chain fatty acyl-CoA hydrolase activity"/>
    <property type="evidence" value="ECO:0007669"/>
    <property type="project" value="TreeGrafter"/>
</dbReference>
<dbReference type="InterPro" id="IPR016035">
    <property type="entry name" value="Acyl_Trfase/lysoPLipase"/>
</dbReference>
<evidence type="ECO:0000313" key="11">
    <source>
        <dbReference type="Proteomes" id="UP000887577"/>
    </source>
</evidence>
<feature type="active site" description="Nucleophile" evidence="8">
    <location>
        <position position="625"/>
    </location>
</feature>
<feature type="short sequence motif" description="GXSXG" evidence="8">
    <location>
        <begin position="623"/>
        <end position="627"/>
    </location>
</feature>
<accession>A0A914YZF0</accession>
<dbReference type="WBParaSite" id="PSU_v2.g5877.t1">
    <property type="protein sequence ID" value="PSU_v2.g5877.t1"/>
    <property type="gene ID" value="PSU_v2.g5877"/>
</dbReference>
<feature type="active site" description="Proton acceptor" evidence="8">
    <location>
        <position position="754"/>
    </location>
</feature>
<evidence type="ECO:0000256" key="2">
    <source>
        <dbReference type="ARBA" id="ARBA00022737"/>
    </source>
</evidence>
<dbReference type="SUPFAM" id="SSF52151">
    <property type="entry name" value="FabD/lysophospholipase-like"/>
    <property type="match status" value="1"/>
</dbReference>
<dbReference type="Proteomes" id="UP000887577">
    <property type="component" value="Unplaced"/>
</dbReference>